<proteinExistence type="predicted"/>
<feature type="region of interest" description="Disordered" evidence="1">
    <location>
        <begin position="142"/>
        <end position="162"/>
    </location>
</feature>
<feature type="region of interest" description="Disordered" evidence="1">
    <location>
        <begin position="73"/>
        <end position="115"/>
    </location>
</feature>
<reference evidence="2" key="1">
    <citation type="submission" date="2020-05" db="EMBL/GenBank/DDBJ databases">
        <title>WGS assembly of Panicum virgatum.</title>
        <authorList>
            <person name="Lovell J.T."/>
            <person name="Jenkins J."/>
            <person name="Shu S."/>
            <person name="Juenger T.E."/>
            <person name="Schmutz J."/>
        </authorList>
    </citation>
    <scope>NUCLEOTIDE SEQUENCE</scope>
    <source>
        <strain evidence="2">AP13</strain>
    </source>
</reference>
<evidence type="ECO:0000256" key="1">
    <source>
        <dbReference type="SAM" id="MobiDB-lite"/>
    </source>
</evidence>
<keyword evidence="3" id="KW-1185">Reference proteome</keyword>
<accession>A0A8T0T5A3</accession>
<comment type="caution">
    <text evidence="2">The sequence shown here is derived from an EMBL/GenBank/DDBJ whole genome shotgun (WGS) entry which is preliminary data.</text>
</comment>
<organism evidence="2 3">
    <name type="scientific">Panicum virgatum</name>
    <name type="common">Blackwell switchgrass</name>
    <dbReference type="NCBI Taxonomy" id="38727"/>
    <lineage>
        <taxon>Eukaryota</taxon>
        <taxon>Viridiplantae</taxon>
        <taxon>Streptophyta</taxon>
        <taxon>Embryophyta</taxon>
        <taxon>Tracheophyta</taxon>
        <taxon>Spermatophyta</taxon>
        <taxon>Magnoliopsida</taxon>
        <taxon>Liliopsida</taxon>
        <taxon>Poales</taxon>
        <taxon>Poaceae</taxon>
        <taxon>PACMAD clade</taxon>
        <taxon>Panicoideae</taxon>
        <taxon>Panicodae</taxon>
        <taxon>Paniceae</taxon>
        <taxon>Panicinae</taxon>
        <taxon>Panicum</taxon>
        <taxon>Panicum sect. Hiantes</taxon>
    </lineage>
</organism>
<feature type="compositionally biased region" description="Polar residues" evidence="1">
    <location>
        <begin position="151"/>
        <end position="162"/>
    </location>
</feature>
<evidence type="ECO:0000313" key="2">
    <source>
        <dbReference type="EMBL" id="KAG2604858.1"/>
    </source>
</evidence>
<dbReference type="AlphaFoldDB" id="A0A8T0T5A3"/>
<evidence type="ECO:0000313" key="3">
    <source>
        <dbReference type="Proteomes" id="UP000823388"/>
    </source>
</evidence>
<feature type="compositionally biased region" description="Low complexity" evidence="1">
    <location>
        <begin position="73"/>
        <end position="82"/>
    </location>
</feature>
<gene>
    <name evidence="2" type="ORF">PVAP13_4NG066200</name>
</gene>
<dbReference type="Proteomes" id="UP000823388">
    <property type="component" value="Chromosome 4N"/>
</dbReference>
<sequence>MLDDHTERDLPLSRAIINQSRQSLLIIVSPRRRRRPARALLQCYCHMPLQLQPTNGPNHCRRRRASFRVQASAASGHPGPAATFRPCGGAFAPGDAGGESRQRRSSRATAATRSSGDAAAFLGGARANATWRSSASAVVSVPSSRRISSPTASAQRPQTQRPRCSARTAAMYAGVHSSVNPQHSHLAFSTSMPPLLPIWRSFFSSPFLAAAAGAELSLCLLPLLLPDGVGRRDGRRRGAAAAAAAAAAALLARDARDDVGGG</sequence>
<dbReference type="EMBL" id="CM029044">
    <property type="protein sequence ID" value="KAG2604858.1"/>
    <property type="molecule type" value="Genomic_DNA"/>
</dbReference>
<name>A0A8T0T5A3_PANVG</name>
<protein>
    <submittedName>
        <fullName evidence="2">Uncharacterized protein</fullName>
    </submittedName>
</protein>